<accession>A0A452R1L3</accession>
<name>A0A452R1L3_URSAM</name>
<evidence type="ECO:0000313" key="2">
    <source>
        <dbReference type="Proteomes" id="UP000291022"/>
    </source>
</evidence>
<keyword evidence="2" id="KW-1185">Reference proteome</keyword>
<sequence length="71" mass="7617">MLNAIVPFLYSSISKHLGCFHGLAVVNDAAVNMGVKISLCSTDFISSGCIPRKGIARSCGSFIFKFFDESP</sequence>
<organism evidence="1 2">
    <name type="scientific">Ursus americanus</name>
    <name type="common">American black bear</name>
    <name type="synonym">Euarctos americanus</name>
    <dbReference type="NCBI Taxonomy" id="9643"/>
    <lineage>
        <taxon>Eukaryota</taxon>
        <taxon>Metazoa</taxon>
        <taxon>Chordata</taxon>
        <taxon>Craniata</taxon>
        <taxon>Vertebrata</taxon>
        <taxon>Euteleostomi</taxon>
        <taxon>Mammalia</taxon>
        <taxon>Eutheria</taxon>
        <taxon>Laurasiatheria</taxon>
        <taxon>Carnivora</taxon>
        <taxon>Caniformia</taxon>
        <taxon>Ursidae</taxon>
        <taxon>Ursus</taxon>
    </lineage>
</organism>
<dbReference type="Ensembl" id="ENSUAMT00000013564.1">
    <property type="protein sequence ID" value="ENSUAMP00000012067.1"/>
    <property type="gene ID" value="ENSUAMG00000009797.1"/>
</dbReference>
<reference evidence="2" key="1">
    <citation type="submission" date="2016-06" db="EMBL/GenBank/DDBJ databases">
        <title>De novo assembly and RNA-Seq shows season-dependent expression and editing in black bear kidneys.</title>
        <authorList>
            <person name="Korstanje R."/>
            <person name="Srivastava A."/>
            <person name="Sarsani V.K."/>
            <person name="Sheehan S.M."/>
            <person name="Seger R.L."/>
            <person name="Barter M.E."/>
            <person name="Lindqvist C."/>
            <person name="Brody L.C."/>
            <person name="Mullikin J.C."/>
        </authorList>
    </citation>
    <scope>NUCLEOTIDE SEQUENCE [LARGE SCALE GENOMIC DNA]</scope>
</reference>
<dbReference type="GeneTree" id="ENSGT00960000190219"/>
<dbReference type="AlphaFoldDB" id="A0A452R1L3"/>
<reference evidence="1" key="2">
    <citation type="submission" date="2025-08" db="UniProtKB">
        <authorList>
            <consortium name="Ensembl"/>
        </authorList>
    </citation>
    <scope>IDENTIFICATION</scope>
</reference>
<evidence type="ECO:0000313" key="1">
    <source>
        <dbReference type="Ensembl" id="ENSUAMP00000012067.1"/>
    </source>
</evidence>
<proteinExistence type="predicted"/>
<protein>
    <submittedName>
        <fullName evidence="1">Uncharacterized protein</fullName>
    </submittedName>
</protein>
<dbReference type="Proteomes" id="UP000291022">
    <property type="component" value="Unassembled WGS sequence"/>
</dbReference>
<dbReference type="OMA" id="HLSCFHI"/>
<reference evidence="1" key="3">
    <citation type="submission" date="2025-09" db="UniProtKB">
        <authorList>
            <consortium name="Ensembl"/>
        </authorList>
    </citation>
    <scope>IDENTIFICATION</scope>
</reference>